<keyword evidence="3" id="KW-0804">Transcription</keyword>
<organism evidence="5 6">
    <name type="scientific">Photobacterium jeanii</name>
    <dbReference type="NCBI Taxonomy" id="858640"/>
    <lineage>
        <taxon>Bacteria</taxon>
        <taxon>Pseudomonadati</taxon>
        <taxon>Pseudomonadota</taxon>
        <taxon>Gammaproteobacteria</taxon>
        <taxon>Vibrionales</taxon>
        <taxon>Vibrionaceae</taxon>
        <taxon>Photobacterium</taxon>
    </lineage>
</organism>
<gene>
    <name evidence="5" type="ORF">A3K86_21050</name>
</gene>
<reference evidence="5 6" key="1">
    <citation type="submission" date="2016-03" db="EMBL/GenBank/DDBJ databases">
        <title>Photobacterium proteolyticum sp. nov. a protease producing bacterium isolated from ocean sediments of Laizhou Bay.</title>
        <authorList>
            <person name="Li Y."/>
        </authorList>
    </citation>
    <scope>NUCLEOTIDE SEQUENCE [LARGE SCALE GENOMIC DNA]</scope>
    <source>
        <strain evidence="5 6">R-40508</strain>
    </source>
</reference>
<evidence type="ECO:0000256" key="2">
    <source>
        <dbReference type="ARBA" id="ARBA00023125"/>
    </source>
</evidence>
<dbReference type="OrthoDB" id="3178168at2"/>
<feature type="domain" description="HTH marR-type" evidence="4">
    <location>
        <begin position="1"/>
        <end position="137"/>
    </location>
</feature>
<evidence type="ECO:0000259" key="4">
    <source>
        <dbReference type="PROSITE" id="PS50995"/>
    </source>
</evidence>
<dbReference type="Gene3D" id="1.10.10.10">
    <property type="entry name" value="Winged helix-like DNA-binding domain superfamily/Winged helix DNA-binding domain"/>
    <property type="match status" value="1"/>
</dbReference>
<dbReference type="PROSITE" id="PS50995">
    <property type="entry name" value="HTH_MARR_2"/>
    <property type="match status" value="1"/>
</dbReference>
<dbReference type="SUPFAM" id="SSF46785">
    <property type="entry name" value="Winged helix' DNA-binding domain"/>
    <property type="match status" value="1"/>
</dbReference>
<proteinExistence type="predicted"/>
<dbReference type="RefSeq" id="WP_068336225.1">
    <property type="nucleotide sequence ID" value="NZ_LVHF01000033.1"/>
</dbReference>
<dbReference type="AlphaFoldDB" id="A0A178K404"/>
<comment type="caution">
    <text evidence="5">The sequence shown here is derived from an EMBL/GenBank/DDBJ whole genome shotgun (WGS) entry which is preliminary data.</text>
</comment>
<evidence type="ECO:0000313" key="6">
    <source>
        <dbReference type="Proteomes" id="UP000078503"/>
    </source>
</evidence>
<dbReference type="GO" id="GO:0003677">
    <property type="term" value="F:DNA binding"/>
    <property type="evidence" value="ECO:0007669"/>
    <property type="project" value="UniProtKB-KW"/>
</dbReference>
<evidence type="ECO:0000313" key="5">
    <source>
        <dbReference type="EMBL" id="OAN11433.1"/>
    </source>
</evidence>
<keyword evidence="6" id="KW-1185">Reference proteome</keyword>
<protein>
    <recommendedName>
        <fullName evidence="4">HTH marR-type domain-containing protein</fullName>
    </recommendedName>
</protein>
<dbReference type="InterPro" id="IPR000835">
    <property type="entry name" value="HTH_MarR-typ"/>
</dbReference>
<sequence>MELKTSLEHIERYSAKLWRLHCKQHKDNIILSFNEYDYLKVIQYAEKPLRLTDIAAQLEVSKPSASNMIVRLESRGLVSRKQSSEDARVSHITLTDKAVQLMQFDDVIYASFANEIEKVLTKKECQQLEGLLAKLFTQLKP</sequence>
<name>A0A178K404_9GAMM</name>
<dbReference type="InterPro" id="IPR036388">
    <property type="entry name" value="WH-like_DNA-bd_sf"/>
</dbReference>
<evidence type="ECO:0000256" key="3">
    <source>
        <dbReference type="ARBA" id="ARBA00023163"/>
    </source>
</evidence>
<dbReference type="STRING" id="858640.A3K86_21050"/>
<dbReference type="InterPro" id="IPR036390">
    <property type="entry name" value="WH_DNA-bd_sf"/>
</dbReference>
<keyword evidence="2" id="KW-0238">DNA-binding</keyword>
<dbReference type="GO" id="GO:0003700">
    <property type="term" value="F:DNA-binding transcription factor activity"/>
    <property type="evidence" value="ECO:0007669"/>
    <property type="project" value="InterPro"/>
</dbReference>
<evidence type="ECO:0000256" key="1">
    <source>
        <dbReference type="ARBA" id="ARBA00023015"/>
    </source>
</evidence>
<dbReference type="Pfam" id="PF01047">
    <property type="entry name" value="MarR"/>
    <property type="match status" value="1"/>
</dbReference>
<dbReference type="PRINTS" id="PR00598">
    <property type="entry name" value="HTHMARR"/>
</dbReference>
<dbReference type="PANTHER" id="PTHR42756:SF1">
    <property type="entry name" value="TRANSCRIPTIONAL REPRESSOR OF EMRAB OPERON"/>
    <property type="match status" value="1"/>
</dbReference>
<dbReference type="PANTHER" id="PTHR42756">
    <property type="entry name" value="TRANSCRIPTIONAL REGULATOR, MARR"/>
    <property type="match status" value="1"/>
</dbReference>
<keyword evidence="1" id="KW-0805">Transcription regulation</keyword>
<dbReference type="SMART" id="SM00347">
    <property type="entry name" value="HTH_MARR"/>
    <property type="match status" value="1"/>
</dbReference>
<accession>A0A178K404</accession>
<dbReference type="EMBL" id="LVHF01000033">
    <property type="protein sequence ID" value="OAN11433.1"/>
    <property type="molecule type" value="Genomic_DNA"/>
</dbReference>
<dbReference type="Proteomes" id="UP000078503">
    <property type="component" value="Unassembled WGS sequence"/>
</dbReference>